<dbReference type="SUPFAM" id="SSF46894">
    <property type="entry name" value="C-terminal effector domain of the bipartite response regulators"/>
    <property type="match status" value="1"/>
</dbReference>
<dbReference type="PANTHER" id="PTHR44688:SF16">
    <property type="entry name" value="DNA-BINDING TRANSCRIPTIONAL ACTIVATOR DEVR_DOSR"/>
    <property type="match status" value="1"/>
</dbReference>
<keyword evidence="1" id="KW-0805">Transcription regulation</keyword>
<dbReference type="InterPro" id="IPR036388">
    <property type="entry name" value="WH-like_DNA-bd_sf"/>
</dbReference>
<dbReference type="PROSITE" id="PS50043">
    <property type="entry name" value="HTH_LUXR_2"/>
    <property type="match status" value="1"/>
</dbReference>
<dbReference type="Gene3D" id="1.10.10.10">
    <property type="entry name" value="Winged helix-like DNA-binding domain superfamily/Winged helix DNA-binding domain"/>
    <property type="match status" value="1"/>
</dbReference>
<protein>
    <submittedName>
        <fullName evidence="6">LuxR C-terminal-related transcriptional regulator</fullName>
    </submittedName>
</protein>
<evidence type="ECO:0000313" key="6">
    <source>
        <dbReference type="EMBL" id="MCP8939935.1"/>
    </source>
</evidence>
<evidence type="ECO:0000256" key="3">
    <source>
        <dbReference type="ARBA" id="ARBA00023163"/>
    </source>
</evidence>
<organism evidence="6 7">
    <name type="scientific">Alsobacter ponti</name>
    <dbReference type="NCBI Taxonomy" id="2962936"/>
    <lineage>
        <taxon>Bacteria</taxon>
        <taxon>Pseudomonadati</taxon>
        <taxon>Pseudomonadota</taxon>
        <taxon>Alphaproteobacteria</taxon>
        <taxon>Hyphomicrobiales</taxon>
        <taxon>Alsobacteraceae</taxon>
        <taxon>Alsobacter</taxon>
    </lineage>
</organism>
<reference evidence="6 7" key="1">
    <citation type="submission" date="2022-07" db="EMBL/GenBank/DDBJ databases">
        <authorList>
            <person name="Li W.-J."/>
            <person name="Deng Q.-Q."/>
        </authorList>
    </citation>
    <scope>NUCLEOTIDE SEQUENCE [LARGE SCALE GENOMIC DNA]</scope>
    <source>
        <strain evidence="6 7">SYSU M60028</strain>
    </source>
</reference>
<keyword evidence="3" id="KW-0804">Transcription</keyword>
<evidence type="ECO:0000259" key="5">
    <source>
        <dbReference type="PROSITE" id="PS50043"/>
    </source>
</evidence>
<proteinExistence type="predicted"/>
<accession>A0ABT1LGT9</accession>
<dbReference type="InterPro" id="IPR016032">
    <property type="entry name" value="Sig_transdc_resp-reg_C-effctor"/>
</dbReference>
<keyword evidence="7" id="KW-1185">Reference proteome</keyword>
<feature type="domain" description="HTH luxR-type" evidence="5">
    <location>
        <begin position="51"/>
        <end position="116"/>
    </location>
</feature>
<dbReference type="PRINTS" id="PR00038">
    <property type="entry name" value="HTHLUXR"/>
</dbReference>
<name>A0ABT1LGT9_9HYPH</name>
<evidence type="ECO:0000256" key="2">
    <source>
        <dbReference type="ARBA" id="ARBA00023125"/>
    </source>
</evidence>
<evidence type="ECO:0000256" key="1">
    <source>
        <dbReference type="ARBA" id="ARBA00023015"/>
    </source>
</evidence>
<feature type="region of interest" description="Disordered" evidence="4">
    <location>
        <begin position="1"/>
        <end position="22"/>
    </location>
</feature>
<keyword evidence="2" id="KW-0238">DNA-binding</keyword>
<evidence type="ECO:0000313" key="7">
    <source>
        <dbReference type="Proteomes" id="UP001205890"/>
    </source>
</evidence>
<dbReference type="SMART" id="SM00421">
    <property type="entry name" value="HTH_LUXR"/>
    <property type="match status" value="1"/>
</dbReference>
<dbReference type="Proteomes" id="UP001205890">
    <property type="component" value="Unassembled WGS sequence"/>
</dbReference>
<dbReference type="PANTHER" id="PTHR44688">
    <property type="entry name" value="DNA-BINDING TRANSCRIPTIONAL ACTIVATOR DEVR_DOSR"/>
    <property type="match status" value="1"/>
</dbReference>
<dbReference type="RefSeq" id="WP_254744107.1">
    <property type="nucleotide sequence ID" value="NZ_JANCLU010000016.1"/>
</dbReference>
<evidence type="ECO:0000256" key="4">
    <source>
        <dbReference type="SAM" id="MobiDB-lite"/>
    </source>
</evidence>
<dbReference type="Pfam" id="PF00196">
    <property type="entry name" value="GerE"/>
    <property type="match status" value="1"/>
</dbReference>
<dbReference type="InterPro" id="IPR000792">
    <property type="entry name" value="Tscrpt_reg_LuxR_C"/>
</dbReference>
<dbReference type="EMBL" id="JANCLU010000016">
    <property type="protein sequence ID" value="MCP8939935.1"/>
    <property type="molecule type" value="Genomic_DNA"/>
</dbReference>
<gene>
    <name evidence="6" type="ORF">NK718_15525</name>
</gene>
<comment type="caution">
    <text evidence="6">The sequence shown here is derived from an EMBL/GenBank/DDBJ whole genome shotgun (WGS) entry which is preliminary data.</text>
</comment>
<sequence length="131" mass="14484">MNARHDPRQWHGMPVPPAGSADSESWPLSTCLAALARQVTNHPAPVDWDDFSSRLQTCTEAQIRVLWLISCGLLNKQIAHRCGISEATVKSHVAEALKRLRIRSRTAAAARIAVFLDRHMALIERDAPLSA</sequence>
<dbReference type="CDD" id="cd06170">
    <property type="entry name" value="LuxR_C_like"/>
    <property type="match status" value="1"/>
</dbReference>